<gene>
    <name evidence="1" type="ORF">SC1083_0931</name>
</gene>
<evidence type="ECO:0000313" key="2">
    <source>
        <dbReference type="Proteomes" id="UP000005508"/>
    </source>
</evidence>
<protein>
    <submittedName>
        <fullName evidence="1">Uncharacterized protein</fullName>
    </submittedName>
</protein>
<dbReference type="PATRIC" id="fig|907488.3.peg.919"/>
<evidence type="ECO:0000313" key="1">
    <source>
        <dbReference type="EMBL" id="EGY34539.1"/>
    </source>
</evidence>
<reference evidence="1 2" key="1">
    <citation type="submission" date="2010-10" db="EMBL/GenBank/DDBJ databases">
        <authorList>
            <person name="Chen C."/>
            <person name="Kittichotirat W."/>
            <person name="Asikainen S."/>
            <person name="Bumgarner R."/>
        </authorList>
    </citation>
    <scope>NUCLEOTIDE SEQUENCE [LARGE SCALE GENOMIC DNA]</scope>
    <source>
        <strain evidence="1 2">SC1083</strain>
    </source>
</reference>
<sequence length="43" mass="4905">MFDHQIKNTEKRYRTLVSFLLSGEKSAVVFSGVFEGIKNRLAS</sequence>
<name>G4A7Y5_AGGAC</name>
<accession>G4A7Y5</accession>
<organism evidence="1 2">
    <name type="scientific">Aggregatibacter actinomycetemcomitans serotype e str. SC1083</name>
    <dbReference type="NCBI Taxonomy" id="907488"/>
    <lineage>
        <taxon>Bacteria</taxon>
        <taxon>Pseudomonadati</taxon>
        <taxon>Pseudomonadota</taxon>
        <taxon>Gammaproteobacteria</taxon>
        <taxon>Pasteurellales</taxon>
        <taxon>Pasteurellaceae</taxon>
        <taxon>Aggregatibacter</taxon>
    </lineage>
</organism>
<dbReference type="EMBL" id="AEJM01000016">
    <property type="protein sequence ID" value="EGY34539.1"/>
    <property type="molecule type" value="Genomic_DNA"/>
</dbReference>
<dbReference type="Proteomes" id="UP000005508">
    <property type="component" value="Unassembled WGS sequence"/>
</dbReference>
<comment type="caution">
    <text evidence="1">The sequence shown here is derived from an EMBL/GenBank/DDBJ whole genome shotgun (WGS) entry which is preliminary data.</text>
</comment>
<proteinExistence type="predicted"/>
<dbReference type="AlphaFoldDB" id="G4A7Y5"/>